<keyword evidence="1" id="KW-1185">Reference proteome</keyword>
<organism evidence="1 2">
    <name type="scientific">Romanomermis culicivorax</name>
    <name type="common">Nematode worm</name>
    <dbReference type="NCBI Taxonomy" id="13658"/>
    <lineage>
        <taxon>Eukaryota</taxon>
        <taxon>Metazoa</taxon>
        <taxon>Ecdysozoa</taxon>
        <taxon>Nematoda</taxon>
        <taxon>Enoplea</taxon>
        <taxon>Dorylaimia</taxon>
        <taxon>Mermithida</taxon>
        <taxon>Mermithoidea</taxon>
        <taxon>Mermithidae</taxon>
        <taxon>Romanomermis</taxon>
    </lineage>
</organism>
<dbReference type="AlphaFoldDB" id="A0A915I304"/>
<evidence type="ECO:0000313" key="1">
    <source>
        <dbReference type="Proteomes" id="UP000887565"/>
    </source>
</evidence>
<name>A0A915I304_ROMCU</name>
<accession>A0A915I304</accession>
<evidence type="ECO:0000313" key="2">
    <source>
        <dbReference type="WBParaSite" id="nRc.2.0.1.t08507-RA"/>
    </source>
</evidence>
<reference evidence="2" key="1">
    <citation type="submission" date="2022-11" db="UniProtKB">
        <authorList>
            <consortium name="WormBaseParasite"/>
        </authorList>
    </citation>
    <scope>IDENTIFICATION</scope>
</reference>
<protein>
    <submittedName>
        <fullName evidence="2">Uncharacterized protein</fullName>
    </submittedName>
</protein>
<sequence length="124" mass="13744">MRSDDEPPAPPKPPMLPLPPTIGRAGRHVNVVAAVHTVHMVGVHRLLSVLIVVAVNVRRTAGRRAAADRSVYGRCDVVATWEVKNLQQALIDDIKISRIMITEQKTYLQNSHLNTIPTEQAHSY</sequence>
<proteinExistence type="predicted"/>
<dbReference type="Proteomes" id="UP000887565">
    <property type="component" value="Unplaced"/>
</dbReference>
<dbReference type="WBParaSite" id="nRc.2.0.1.t08507-RA">
    <property type="protein sequence ID" value="nRc.2.0.1.t08507-RA"/>
    <property type="gene ID" value="nRc.2.0.1.g08507"/>
</dbReference>